<dbReference type="InterPro" id="IPR018075">
    <property type="entry name" value="UBQ-activ_enz_E1"/>
</dbReference>
<evidence type="ECO:0000256" key="2">
    <source>
        <dbReference type="ARBA" id="ARBA00004906"/>
    </source>
</evidence>
<evidence type="ECO:0000313" key="14">
    <source>
        <dbReference type="Proteomes" id="UP000183832"/>
    </source>
</evidence>
<dbReference type="Gene3D" id="1.10.10.2660">
    <property type="entry name" value="Ubiquitin-activating enzyme E1, SCCH domain"/>
    <property type="match status" value="1"/>
</dbReference>
<evidence type="ECO:0000256" key="10">
    <source>
        <dbReference type="PROSITE-ProRule" id="PRU10132"/>
    </source>
</evidence>
<evidence type="ECO:0000313" key="13">
    <source>
        <dbReference type="EMBL" id="CRK91023.1"/>
    </source>
</evidence>
<dbReference type="FunFam" id="3.50.50.80:FF:000002">
    <property type="entry name" value="SUMO-activating enzyme subunit 2"/>
    <property type="match status" value="1"/>
</dbReference>
<evidence type="ECO:0000259" key="12">
    <source>
        <dbReference type="SMART" id="SM00985"/>
    </source>
</evidence>
<dbReference type="PANTHER" id="PTHR10953:SF4">
    <property type="entry name" value="UBIQUITIN-ACTIVATING ENZYME E1 C-TERMINAL DOMAIN-CONTAINING PROTEIN"/>
    <property type="match status" value="1"/>
</dbReference>
<comment type="catalytic activity">
    <reaction evidence="1">
        <text>ATP + ubiquitin + [E1 ubiquitin-activating enzyme]-L-cysteine = AMP + diphosphate + S-ubiquitinyl-[E1 ubiquitin-activating enzyme]-L-cysteine.</text>
        <dbReference type="EC" id="6.2.1.45"/>
    </reaction>
</comment>
<dbReference type="FunFam" id="3.40.50.720:FF:000015">
    <property type="entry name" value="Ubiquitin-activating enzyme E1 1"/>
    <property type="match status" value="1"/>
</dbReference>
<dbReference type="PROSITE" id="PS00536">
    <property type="entry name" value="UBIQUITIN_ACTIVAT_1"/>
    <property type="match status" value="1"/>
</dbReference>
<evidence type="ECO:0000256" key="11">
    <source>
        <dbReference type="RuleBase" id="RU000519"/>
    </source>
</evidence>
<evidence type="ECO:0000256" key="8">
    <source>
        <dbReference type="ARBA" id="ARBA00022840"/>
    </source>
</evidence>
<dbReference type="Gene3D" id="3.40.50.720">
    <property type="entry name" value="NAD(P)-binding Rossmann-like Domain"/>
    <property type="match status" value="1"/>
</dbReference>
<feature type="domain" description="Ubiquitin-activating enzyme E1 C-terminal" evidence="12">
    <location>
        <begin position="880"/>
        <end position="1005"/>
    </location>
</feature>
<dbReference type="OrthoDB" id="10252231at2759"/>
<comment type="similarity">
    <text evidence="3 11">Belongs to the ubiquitin-activating E1 family.</text>
</comment>
<evidence type="ECO:0000256" key="4">
    <source>
        <dbReference type="ARBA" id="ARBA00012990"/>
    </source>
</evidence>
<dbReference type="GO" id="GO:0006511">
    <property type="term" value="P:ubiquitin-dependent protein catabolic process"/>
    <property type="evidence" value="ECO:0007669"/>
    <property type="project" value="TreeGrafter"/>
</dbReference>
<dbReference type="PANTHER" id="PTHR10953">
    <property type="entry name" value="UBIQUITIN-ACTIVATING ENZYME E1"/>
    <property type="match status" value="1"/>
</dbReference>
<dbReference type="UniPathway" id="UPA00143"/>
<sequence length="1011" mass="114995">MVDDKIELKNGDIDESLYSRQLYVLGIDAMRKLQNSNVLVSGLGGLGVEIAKNIILGGVKSVTLHDEKCCTVKDLSSQFYFNQSCIGKNRAKCCNKQLSELNSYVTTSACSEALSEAILSRFQVIVLTESSDKEQKRISDICRSHEIALIIADTKGLFGQVFCDFGENFIVYDDDGLPPKCSQIIGISKELEGVITTEKWHNLLDGEYVTFSGIEGMTELNQWKAVKIKKLGNYTFSVGDTSKLSEYIEGGIVTQVKMPKTLSFKPLKVAENQAEFTFMLMDLNKMNNAEQIHMAFTAYHRFLERHQREPRPWNESDALEFMKICVERASQLCLEVDVKLVTTFSKICTGNLAPMNAIIGGITAQEVMKACSGKFTPITQYLCFDALECLRDEEAMPKYLSQNCGSRYNSQSIVFGSDVQRRIEDLKMFIVGAGAIGCELLKNFAMMGVGCGNGEMIITDMDLIEKSNLNRQFLFRSSDVGSSKSQIAARVAKIMNNQLNIFHHENKICSETENIYNEFFFEKLDLVANALDNVDARLFVDRKCVIYHKPLIDSGTLGTMGNVQVVVPHLTESYASSVDPPEKSIPVCTLRHFPNAIEHTIQWARDKFEGFFYNDVVDAEKFLSDDNYLDNLVAKNNVASLESLQSIKKLLIDERPHNFFDCVKWARYRFEDLFINQIKQLLFNFPPGQVTSNGELFWSGSKKMPTFITFDVNQQLHIDFIISSANLMAEIFDLNSNRDYSYVIENVRKVEVRNFEPQSNVKIPVSDAELEEKNDSDEEVDEEAIRKLADELMSLNKLGLKARGLQFEKDNDANLHMDFVVAASNLRAENYKIPPADKLKSKLIAGKIQPAIATSTSIVAGFACLEAYKIAQGFKDIKRYQNSYFNLADNSYAFSEPKEAATSQFYKTLWTIWDRFDINHPMTLRQLLDYFKKEHRLEITMLSQNVTMLYSFFMSEKKLKERENLLIDECIEHIMEEKTEPHVKSLILEAYCCDEDDMEVKVPYIRYLLRS</sequence>
<dbReference type="InterPro" id="IPR042302">
    <property type="entry name" value="E1_FCCH_sf"/>
</dbReference>
<dbReference type="Gene3D" id="3.10.290.60">
    <property type="entry name" value="Ubiquitin-activating enzyme E1, UFD domain"/>
    <property type="match status" value="1"/>
</dbReference>
<keyword evidence="5 11" id="KW-0436">Ligase</keyword>
<dbReference type="InterPro" id="IPR035985">
    <property type="entry name" value="Ubiquitin-activating_enz"/>
</dbReference>
<keyword evidence="6 11" id="KW-0547">Nucleotide-binding</keyword>
<name>A0A1J1HSI9_9DIPT</name>
<dbReference type="InterPro" id="IPR038252">
    <property type="entry name" value="UBA_E1_C_sf"/>
</dbReference>
<dbReference type="GO" id="GO:0004839">
    <property type="term" value="F:ubiquitin activating enzyme activity"/>
    <property type="evidence" value="ECO:0007669"/>
    <property type="project" value="UniProtKB-EC"/>
</dbReference>
<dbReference type="Pfam" id="PF00899">
    <property type="entry name" value="ThiF"/>
    <property type="match status" value="2"/>
</dbReference>
<dbReference type="FunFam" id="3.50.50.80:FF:000001">
    <property type="entry name" value="ubiquitin-like modifier-activating enzyme 1"/>
    <property type="match status" value="1"/>
</dbReference>
<dbReference type="EC" id="6.2.1.45" evidence="4"/>
<dbReference type="NCBIfam" id="TIGR01408">
    <property type="entry name" value="Ube1"/>
    <property type="match status" value="1"/>
</dbReference>
<dbReference type="InterPro" id="IPR019572">
    <property type="entry name" value="UBA_E1_SCCH"/>
</dbReference>
<proteinExistence type="inferred from homology"/>
<dbReference type="STRING" id="568069.A0A1J1HSI9"/>
<dbReference type="InterPro" id="IPR018074">
    <property type="entry name" value="UBQ-activ_enz_E1_CS"/>
</dbReference>
<gene>
    <name evidence="13" type="ORF">CLUMA_CG004711</name>
</gene>
<reference evidence="13 14" key="1">
    <citation type="submission" date="2015-04" db="EMBL/GenBank/DDBJ databases">
        <authorList>
            <person name="Syromyatnikov M.Y."/>
            <person name="Popov V.N."/>
        </authorList>
    </citation>
    <scope>NUCLEOTIDE SEQUENCE [LARGE SCALE GENOMIC DNA]</scope>
</reference>
<evidence type="ECO:0000256" key="9">
    <source>
        <dbReference type="ARBA" id="ARBA00030371"/>
    </source>
</evidence>
<evidence type="ECO:0000256" key="1">
    <source>
        <dbReference type="ARBA" id="ARBA00000488"/>
    </source>
</evidence>
<dbReference type="CDD" id="cd01491">
    <property type="entry name" value="Ube1_repeat1"/>
    <property type="match status" value="1"/>
</dbReference>
<keyword evidence="14" id="KW-1185">Reference proteome</keyword>
<dbReference type="Gene3D" id="3.40.50.12550">
    <property type="entry name" value="Ubiquitin-activating enzyme E1, inactive adenylation domain, subdomain 2"/>
    <property type="match status" value="1"/>
</dbReference>
<dbReference type="InterPro" id="IPR033127">
    <property type="entry name" value="UBQ-activ_enz_E1_Cys_AS"/>
</dbReference>
<dbReference type="InterPro" id="IPR042449">
    <property type="entry name" value="Ub-E1_IAD_1"/>
</dbReference>
<evidence type="ECO:0000256" key="5">
    <source>
        <dbReference type="ARBA" id="ARBA00022598"/>
    </source>
</evidence>
<dbReference type="GO" id="GO:0006974">
    <property type="term" value="P:DNA damage response"/>
    <property type="evidence" value="ECO:0007669"/>
    <property type="project" value="TreeGrafter"/>
</dbReference>
<accession>A0A1J1HSI9</accession>
<dbReference type="InterPro" id="IPR042063">
    <property type="entry name" value="Ubi_acti_E1_SCCH"/>
</dbReference>
<dbReference type="Pfam" id="PF09358">
    <property type="entry name" value="E1_UFD"/>
    <property type="match status" value="1"/>
</dbReference>
<dbReference type="FunFam" id="1.10.10.2660:FF:000001">
    <property type="entry name" value="Ubiquitin-activating enzyme E1 1"/>
    <property type="match status" value="1"/>
</dbReference>
<dbReference type="SMART" id="SM00985">
    <property type="entry name" value="UBA_e1_C"/>
    <property type="match status" value="1"/>
</dbReference>
<dbReference type="EMBL" id="CVRI01000020">
    <property type="protein sequence ID" value="CRK91023.1"/>
    <property type="molecule type" value="Genomic_DNA"/>
</dbReference>
<dbReference type="AlphaFoldDB" id="A0A1J1HSI9"/>
<dbReference type="FunFam" id="3.10.290.60:FF:000001">
    <property type="entry name" value="Ubiquitin-activating enzyme E1 2"/>
    <property type="match status" value="1"/>
</dbReference>
<dbReference type="SUPFAM" id="SSF69572">
    <property type="entry name" value="Activating enzymes of the ubiquitin-like proteins"/>
    <property type="match status" value="2"/>
</dbReference>
<dbReference type="CDD" id="cd01490">
    <property type="entry name" value="Ube1_repeat2"/>
    <property type="match status" value="1"/>
</dbReference>
<dbReference type="GO" id="GO:0005524">
    <property type="term" value="F:ATP binding"/>
    <property type="evidence" value="ECO:0007669"/>
    <property type="project" value="UniProtKB-KW"/>
</dbReference>
<evidence type="ECO:0000256" key="7">
    <source>
        <dbReference type="ARBA" id="ARBA00022786"/>
    </source>
</evidence>
<dbReference type="InterPro" id="IPR000011">
    <property type="entry name" value="UBQ/SUMO-activ_enz_E1-like"/>
</dbReference>
<keyword evidence="8 11" id="KW-0067">ATP-binding</keyword>
<evidence type="ECO:0000256" key="3">
    <source>
        <dbReference type="ARBA" id="ARBA00005673"/>
    </source>
</evidence>
<dbReference type="GO" id="GO:0005737">
    <property type="term" value="C:cytoplasm"/>
    <property type="evidence" value="ECO:0007669"/>
    <property type="project" value="TreeGrafter"/>
</dbReference>
<dbReference type="Proteomes" id="UP000183832">
    <property type="component" value="Unassembled WGS sequence"/>
</dbReference>
<dbReference type="PROSITE" id="PS00865">
    <property type="entry name" value="UBIQUITIN_ACTIVAT_2"/>
    <property type="match status" value="1"/>
</dbReference>
<dbReference type="GO" id="GO:0005634">
    <property type="term" value="C:nucleus"/>
    <property type="evidence" value="ECO:0007669"/>
    <property type="project" value="TreeGrafter"/>
</dbReference>
<evidence type="ECO:0000256" key="6">
    <source>
        <dbReference type="ARBA" id="ARBA00022741"/>
    </source>
</evidence>
<comment type="pathway">
    <text evidence="2">Protein modification; protein ubiquitination.</text>
</comment>
<dbReference type="InterPro" id="IPR000594">
    <property type="entry name" value="ThiF_NAD_FAD-bd"/>
</dbReference>
<keyword evidence="7 11" id="KW-0833">Ubl conjugation pathway</keyword>
<dbReference type="InterPro" id="IPR018965">
    <property type="entry name" value="Ub-activating_enz_E1_C"/>
</dbReference>
<dbReference type="Gene3D" id="3.50.50.80">
    <property type="entry name" value="Ubiquitin-activating enzyme E1, inactive adenylation domain, subdomain 1"/>
    <property type="match status" value="1"/>
</dbReference>
<organism evidence="13 14">
    <name type="scientific">Clunio marinus</name>
    <dbReference type="NCBI Taxonomy" id="568069"/>
    <lineage>
        <taxon>Eukaryota</taxon>
        <taxon>Metazoa</taxon>
        <taxon>Ecdysozoa</taxon>
        <taxon>Arthropoda</taxon>
        <taxon>Hexapoda</taxon>
        <taxon>Insecta</taxon>
        <taxon>Pterygota</taxon>
        <taxon>Neoptera</taxon>
        <taxon>Endopterygota</taxon>
        <taxon>Diptera</taxon>
        <taxon>Nematocera</taxon>
        <taxon>Chironomoidea</taxon>
        <taxon>Chironomidae</taxon>
        <taxon>Clunio</taxon>
    </lineage>
</organism>
<protein>
    <recommendedName>
        <fullName evidence="4">E1 ubiquitin-activating enzyme</fullName>
        <ecNumber evidence="4">6.2.1.45</ecNumber>
    </recommendedName>
    <alternativeName>
        <fullName evidence="9">Ubiquitin-activating enzyme E1</fullName>
    </alternativeName>
</protein>
<dbReference type="Pfam" id="PF10585">
    <property type="entry name" value="UBA_E1_SCCH"/>
    <property type="match status" value="1"/>
</dbReference>
<feature type="active site" description="Glycyl thioester intermediate" evidence="10">
    <location>
        <position position="588"/>
    </location>
</feature>
<dbReference type="Gene3D" id="2.40.30.180">
    <property type="entry name" value="Ubiquitin-activating enzyme E1, FCCH domain"/>
    <property type="match status" value="1"/>
</dbReference>
<dbReference type="PRINTS" id="PR01849">
    <property type="entry name" value="UBIQUITINACT"/>
</dbReference>
<dbReference type="InterPro" id="IPR045886">
    <property type="entry name" value="ThiF/MoeB/HesA"/>
</dbReference>